<dbReference type="GO" id="GO:0016787">
    <property type="term" value="F:hydrolase activity"/>
    <property type="evidence" value="ECO:0007669"/>
    <property type="project" value="UniProtKB-KW"/>
</dbReference>
<name>A0ABS8BAS3_9ACTN</name>
<evidence type="ECO:0000313" key="2">
    <source>
        <dbReference type="Proteomes" id="UP001199054"/>
    </source>
</evidence>
<accession>A0ABS8BAS3</accession>
<protein>
    <submittedName>
        <fullName evidence="1">Poly-gamma-glutamate hydrolase family protein</fullName>
    </submittedName>
</protein>
<dbReference type="Pfam" id="PF05908">
    <property type="entry name" value="Gamma_PGA_hydro"/>
    <property type="match status" value="1"/>
</dbReference>
<dbReference type="RefSeq" id="WP_226728809.1">
    <property type="nucleotide sequence ID" value="NZ_JAJAUY010000087.1"/>
</dbReference>
<organism evidence="1 2">
    <name type="scientific">Streptomyces antimicrobicus</name>
    <dbReference type="NCBI Taxonomy" id="2883108"/>
    <lineage>
        <taxon>Bacteria</taxon>
        <taxon>Bacillati</taxon>
        <taxon>Actinomycetota</taxon>
        <taxon>Actinomycetes</taxon>
        <taxon>Kitasatosporales</taxon>
        <taxon>Streptomycetaceae</taxon>
        <taxon>Streptomyces</taxon>
    </lineage>
</organism>
<keyword evidence="1" id="KW-0378">Hydrolase</keyword>
<gene>
    <name evidence="1" type="ORF">LG632_20345</name>
</gene>
<dbReference type="InterPro" id="IPR006311">
    <property type="entry name" value="TAT_signal"/>
</dbReference>
<reference evidence="1 2" key="1">
    <citation type="submission" date="2021-10" db="EMBL/GenBank/DDBJ databases">
        <title>Streptomyces sp. strain SMC 277, a novel streptomycete isolated from soil.</title>
        <authorList>
            <person name="Chanama M."/>
        </authorList>
    </citation>
    <scope>NUCLEOTIDE SEQUENCE [LARGE SCALE GENOMIC DNA]</scope>
    <source>
        <strain evidence="1 2">SMC 277</strain>
    </source>
</reference>
<keyword evidence="2" id="KW-1185">Reference proteome</keyword>
<proteinExistence type="predicted"/>
<evidence type="ECO:0000313" key="1">
    <source>
        <dbReference type="EMBL" id="MCB5181721.1"/>
    </source>
</evidence>
<dbReference type="PROSITE" id="PS51318">
    <property type="entry name" value="TAT"/>
    <property type="match status" value="1"/>
</dbReference>
<dbReference type="Proteomes" id="UP001199054">
    <property type="component" value="Unassembled WGS sequence"/>
</dbReference>
<comment type="caution">
    <text evidence="1">The sequence shown here is derived from an EMBL/GenBank/DDBJ whole genome shotgun (WGS) entry which is preliminary data.</text>
</comment>
<dbReference type="InterPro" id="IPR038128">
    <property type="entry name" value="Gamma_PGA_hydro_sf"/>
</dbReference>
<dbReference type="EMBL" id="JAJAUY010000087">
    <property type="protein sequence ID" value="MCB5181721.1"/>
    <property type="molecule type" value="Genomic_DNA"/>
</dbReference>
<dbReference type="Gene3D" id="3.40.630.100">
    <property type="entry name" value="Poly-gamma-glutamate hydrolase, zinc-binding motif"/>
    <property type="match status" value="1"/>
</dbReference>
<dbReference type="InterPro" id="IPR008585">
    <property type="entry name" value="Gamma_PGA_hydro"/>
</dbReference>
<sequence>MSQQQFRTQQRDGGAQASGASRRSLLAGLAAAAVGGSVLSAVTGGTAYATSADDRFASNTDMYRAFAASADPADGEGKDFVRRFKRHQIADFDRDGHPPYMLTTVLAIHGGGIEVGTSELCLGIAGYDPEPVNAGQRYPGLAAAEPVYDFWMLEGTRSSNNSELHVTSVHCDDHMALSMAASSLNTLSVHGLRWEQAHPAYADNPGGLPDKKGVVVGGRDATFRDILTRRLKSAGFQIFPGSGDVNGDEELNICNRTMTGRGAQLELTRELRDSFFAPSADSPADRGTSCKANAQYKKFVQACRAAIVEREALQRAEFVVGR</sequence>